<dbReference type="EMBL" id="JANPWB010000006">
    <property type="protein sequence ID" value="KAJ1177765.1"/>
    <property type="molecule type" value="Genomic_DNA"/>
</dbReference>
<proteinExistence type="predicted"/>
<gene>
    <name evidence="2" type="ORF">NDU88_003017</name>
</gene>
<sequence length="213" mass="23146">MKVQNGCLWVEEAEDSATTEDARNFYFAQKMSHGVLEDAELFPCRKTTNMPCSLQRSQLKKMGASWAQEGPGGRPLEEETEGELSNTESPRRSRQHPQKCLNRHSRKLSMGSSQHHKGGSHGAGGQLSELSKAGQSAGDLGYAVHEGFLAKVHRSPSNCSSRSTPDYCLAWGGKDLLQPNLDRWTTGLSGSLGSSSCVPQTALVKMRGDPGDR</sequence>
<evidence type="ECO:0000313" key="3">
    <source>
        <dbReference type="Proteomes" id="UP001066276"/>
    </source>
</evidence>
<evidence type="ECO:0000313" key="2">
    <source>
        <dbReference type="EMBL" id="KAJ1177765.1"/>
    </source>
</evidence>
<name>A0AAV7TNF3_PLEWA</name>
<dbReference type="AlphaFoldDB" id="A0AAV7TNF3"/>
<organism evidence="2 3">
    <name type="scientific">Pleurodeles waltl</name>
    <name type="common">Iberian ribbed newt</name>
    <dbReference type="NCBI Taxonomy" id="8319"/>
    <lineage>
        <taxon>Eukaryota</taxon>
        <taxon>Metazoa</taxon>
        <taxon>Chordata</taxon>
        <taxon>Craniata</taxon>
        <taxon>Vertebrata</taxon>
        <taxon>Euteleostomi</taxon>
        <taxon>Amphibia</taxon>
        <taxon>Batrachia</taxon>
        <taxon>Caudata</taxon>
        <taxon>Salamandroidea</taxon>
        <taxon>Salamandridae</taxon>
        <taxon>Pleurodelinae</taxon>
        <taxon>Pleurodeles</taxon>
    </lineage>
</organism>
<evidence type="ECO:0000256" key="1">
    <source>
        <dbReference type="SAM" id="MobiDB-lite"/>
    </source>
</evidence>
<keyword evidence="3" id="KW-1185">Reference proteome</keyword>
<comment type="caution">
    <text evidence="2">The sequence shown here is derived from an EMBL/GenBank/DDBJ whole genome shotgun (WGS) entry which is preliminary data.</text>
</comment>
<dbReference type="Proteomes" id="UP001066276">
    <property type="component" value="Chromosome 3_2"/>
</dbReference>
<accession>A0AAV7TNF3</accession>
<reference evidence="2" key="1">
    <citation type="journal article" date="2022" name="bioRxiv">
        <title>Sequencing and chromosome-scale assembly of the giantPleurodeles waltlgenome.</title>
        <authorList>
            <person name="Brown T."/>
            <person name="Elewa A."/>
            <person name="Iarovenko S."/>
            <person name="Subramanian E."/>
            <person name="Araus A.J."/>
            <person name="Petzold A."/>
            <person name="Susuki M."/>
            <person name="Suzuki K.-i.T."/>
            <person name="Hayashi T."/>
            <person name="Toyoda A."/>
            <person name="Oliveira C."/>
            <person name="Osipova E."/>
            <person name="Leigh N.D."/>
            <person name="Simon A."/>
            <person name="Yun M.H."/>
        </authorList>
    </citation>
    <scope>NUCLEOTIDE SEQUENCE</scope>
    <source>
        <strain evidence="2">20211129_DDA</strain>
        <tissue evidence="2">Liver</tissue>
    </source>
</reference>
<feature type="region of interest" description="Disordered" evidence="1">
    <location>
        <begin position="63"/>
        <end position="132"/>
    </location>
</feature>
<feature type="compositionally biased region" description="Basic residues" evidence="1">
    <location>
        <begin position="92"/>
        <end position="107"/>
    </location>
</feature>
<protein>
    <submittedName>
        <fullName evidence="2">Uncharacterized protein</fullName>
    </submittedName>
</protein>